<feature type="transmembrane region" description="Helical" evidence="2">
    <location>
        <begin position="495"/>
        <end position="519"/>
    </location>
</feature>
<keyword evidence="4" id="KW-1185">Reference proteome</keyword>
<evidence type="ECO:0000313" key="4">
    <source>
        <dbReference type="Proteomes" id="UP001213000"/>
    </source>
</evidence>
<feature type="transmembrane region" description="Helical" evidence="2">
    <location>
        <begin position="424"/>
        <end position="445"/>
    </location>
</feature>
<name>A0AAD5VRU6_9AGAR</name>
<evidence type="ECO:0000313" key="3">
    <source>
        <dbReference type="EMBL" id="KAJ3567977.1"/>
    </source>
</evidence>
<feature type="compositionally biased region" description="Polar residues" evidence="1">
    <location>
        <begin position="8"/>
        <end position="17"/>
    </location>
</feature>
<gene>
    <name evidence="3" type="ORF">NP233_g6017</name>
</gene>
<evidence type="ECO:0000256" key="2">
    <source>
        <dbReference type="SAM" id="Phobius"/>
    </source>
</evidence>
<feature type="transmembrane region" description="Helical" evidence="2">
    <location>
        <begin position="466"/>
        <end position="489"/>
    </location>
</feature>
<keyword evidence="2" id="KW-0812">Transmembrane</keyword>
<dbReference type="Proteomes" id="UP001213000">
    <property type="component" value="Unassembled WGS sequence"/>
</dbReference>
<organism evidence="3 4">
    <name type="scientific">Leucocoprinus birnbaumii</name>
    <dbReference type="NCBI Taxonomy" id="56174"/>
    <lineage>
        <taxon>Eukaryota</taxon>
        <taxon>Fungi</taxon>
        <taxon>Dikarya</taxon>
        <taxon>Basidiomycota</taxon>
        <taxon>Agaricomycotina</taxon>
        <taxon>Agaricomycetes</taxon>
        <taxon>Agaricomycetidae</taxon>
        <taxon>Agaricales</taxon>
        <taxon>Agaricineae</taxon>
        <taxon>Agaricaceae</taxon>
        <taxon>Leucocoprinus</taxon>
    </lineage>
</organism>
<feature type="compositionally biased region" description="Polar residues" evidence="1">
    <location>
        <begin position="42"/>
        <end position="52"/>
    </location>
</feature>
<dbReference type="AlphaFoldDB" id="A0AAD5VRU6"/>
<accession>A0AAD5VRU6</accession>
<protein>
    <submittedName>
        <fullName evidence="3">Uncharacterized protein</fullName>
    </submittedName>
</protein>
<proteinExistence type="predicted"/>
<reference evidence="3" key="1">
    <citation type="submission" date="2022-07" db="EMBL/GenBank/DDBJ databases">
        <title>Genome Sequence of Leucocoprinus birnbaumii.</title>
        <authorList>
            <person name="Buettner E."/>
        </authorList>
    </citation>
    <scope>NUCLEOTIDE SEQUENCE</scope>
    <source>
        <strain evidence="3">VT141</strain>
    </source>
</reference>
<keyword evidence="2" id="KW-0472">Membrane</keyword>
<keyword evidence="2" id="KW-1133">Transmembrane helix</keyword>
<sequence>MPTPSHNPNPETQQPQSESHEPFFRTMPIDDMSSGHEVWATSPRSENRSNGSVHLDYASPPSERQNDDTKPPPPQITLSNSETPSMPVPQPALANDDHSDREIVMPLPELHEVIPSKTGKQGQPEADLSHYEVDTDENQPLLSKSKGPTSYLQPPTTGQNTQTNVNVSPVNGLARGSNAVGTWNPRDISAMPRLHELGWIEYHLPDGTFYYVHPTRRVTTDVNLRTEKMLNAVTTYLDNECKETAPAGCELWLRDSSVDRSSSSSSSGRPRKSFEPQKCWVNHQTRSVVIDTDQKGGKKRKAPEEDQLDMEYRYWSFIEGHPAHTTLPLNAKTEAFEALSWAWTDRLLPSNQVAPPPFSQDECQELNSLLRSFSADQDGIQTRLVARILIRVAMWRQAFFRPNKPLPKDVVSNTYPAVRRRRSIVRGFFDVVISVICLGIPYIFFERHTQHRMDEESNMRTVGPMFIIGACTCIVAAIVLSASVTFLSLPGIDSVARGVGLVATLFASFSMAATLVAIFRYKSDVKKRSSNQRRYHVGLGA</sequence>
<dbReference type="EMBL" id="JANIEX010000375">
    <property type="protein sequence ID" value="KAJ3567977.1"/>
    <property type="molecule type" value="Genomic_DNA"/>
</dbReference>
<feature type="region of interest" description="Disordered" evidence="1">
    <location>
        <begin position="134"/>
        <end position="165"/>
    </location>
</feature>
<comment type="caution">
    <text evidence="3">The sequence shown here is derived from an EMBL/GenBank/DDBJ whole genome shotgun (WGS) entry which is preliminary data.</text>
</comment>
<feature type="region of interest" description="Disordered" evidence="1">
    <location>
        <begin position="1"/>
        <end position="96"/>
    </location>
</feature>
<evidence type="ECO:0000256" key="1">
    <source>
        <dbReference type="SAM" id="MobiDB-lite"/>
    </source>
</evidence>
<feature type="compositionally biased region" description="Low complexity" evidence="1">
    <location>
        <begin position="153"/>
        <end position="165"/>
    </location>
</feature>
<feature type="compositionally biased region" description="Polar residues" evidence="1">
    <location>
        <begin position="138"/>
        <end position="152"/>
    </location>
</feature>